<dbReference type="InterPro" id="IPR029063">
    <property type="entry name" value="SAM-dependent_MTases_sf"/>
</dbReference>
<organism evidence="1 2">
    <name type="scientific">Carnegiea gigantea</name>
    <dbReference type="NCBI Taxonomy" id="171969"/>
    <lineage>
        <taxon>Eukaryota</taxon>
        <taxon>Viridiplantae</taxon>
        <taxon>Streptophyta</taxon>
        <taxon>Embryophyta</taxon>
        <taxon>Tracheophyta</taxon>
        <taxon>Spermatophyta</taxon>
        <taxon>Magnoliopsida</taxon>
        <taxon>eudicotyledons</taxon>
        <taxon>Gunneridae</taxon>
        <taxon>Pentapetalae</taxon>
        <taxon>Caryophyllales</taxon>
        <taxon>Cactineae</taxon>
        <taxon>Cactaceae</taxon>
        <taxon>Cactoideae</taxon>
        <taxon>Echinocereeae</taxon>
        <taxon>Carnegiea</taxon>
    </lineage>
</organism>
<dbReference type="EMBL" id="JAKOGI010000323">
    <property type="protein sequence ID" value="KAJ8436894.1"/>
    <property type="molecule type" value="Genomic_DNA"/>
</dbReference>
<proteinExistence type="predicted"/>
<dbReference type="Gene3D" id="3.40.50.150">
    <property type="entry name" value="Vaccinia Virus protein VP39"/>
    <property type="match status" value="2"/>
</dbReference>
<dbReference type="SUPFAM" id="SSF53335">
    <property type="entry name" value="S-adenosyl-L-methionine-dependent methyltransferases"/>
    <property type="match status" value="1"/>
</dbReference>
<keyword evidence="2" id="KW-1185">Reference proteome</keyword>
<dbReference type="OrthoDB" id="186626at2759"/>
<name>A0A9Q1K4W5_9CARY</name>
<accession>A0A9Q1K4W5</accession>
<dbReference type="Pfam" id="PF13578">
    <property type="entry name" value="Methyltransf_24"/>
    <property type="match status" value="1"/>
</dbReference>
<protein>
    <submittedName>
        <fullName evidence="1">Uncharacterized protein</fullName>
    </submittedName>
</protein>
<dbReference type="Proteomes" id="UP001153076">
    <property type="component" value="Unassembled WGS sequence"/>
</dbReference>
<gene>
    <name evidence="1" type="ORF">Cgig2_017319</name>
</gene>
<sequence length="350" mass="39503">MFSLRTSMPFLCGLINHQTKQENIHTVPVNEEAKQGLPASWRMLLSEEFQSQKKQLYGQYSCNSPGYLSRHLYSTPWTRLKITTHVTVSTASPTVPSLSPPPATKADCPNSADHNRFGHPRCSRPVRPNRVRQKILHRVFNGTSPYENFPPAHLAQLLRPKRVKGWGSYGAVFENLIRKVQPKVIIEVGTFLGASAIHMAELTRRFGLDTQILCLDDFRGWPGFRDKVNYTPMLNGDVLLFPQFLQNVIYFNATGSILPVPFSTGSGLEKLCEWGVMADLIEVDAGHDFHSAWADINRGHKLLRPGGVLFGHDYFTSYDNWGVRRAVDLFARVNGFKIKVDGQHWVIDSS</sequence>
<evidence type="ECO:0000313" key="1">
    <source>
        <dbReference type="EMBL" id="KAJ8436894.1"/>
    </source>
</evidence>
<dbReference type="PANTHER" id="PTHR37909:SF1">
    <property type="entry name" value="S-ADENOSYL-L-METHIONINE-DEPENDENT METHYLTRANSFERASES SUPERFAMILY PROTEIN"/>
    <property type="match status" value="1"/>
</dbReference>
<reference evidence="1" key="1">
    <citation type="submission" date="2022-04" db="EMBL/GenBank/DDBJ databases">
        <title>Carnegiea gigantea Genome sequencing and assembly v2.</title>
        <authorList>
            <person name="Copetti D."/>
            <person name="Sanderson M.J."/>
            <person name="Burquez A."/>
            <person name="Wojciechowski M.F."/>
        </authorList>
    </citation>
    <scope>NUCLEOTIDE SEQUENCE</scope>
    <source>
        <strain evidence="1">SGP5-SGP5p</strain>
        <tissue evidence="1">Aerial part</tissue>
    </source>
</reference>
<comment type="caution">
    <text evidence="1">The sequence shown here is derived from an EMBL/GenBank/DDBJ whole genome shotgun (WGS) entry which is preliminary data.</text>
</comment>
<dbReference type="AlphaFoldDB" id="A0A9Q1K4W5"/>
<evidence type="ECO:0000313" key="2">
    <source>
        <dbReference type="Proteomes" id="UP001153076"/>
    </source>
</evidence>
<dbReference type="PANTHER" id="PTHR37909">
    <property type="entry name" value="S-ADENOSYL-L-METHIONINE-DEPENDENT METHYLTRANSFERASES SUPERFAMILY PROTEIN"/>
    <property type="match status" value="1"/>
</dbReference>